<evidence type="ECO:0000313" key="3">
    <source>
        <dbReference type="Proteomes" id="UP001153076"/>
    </source>
</evidence>
<dbReference type="InterPro" id="IPR040256">
    <property type="entry name" value="At4g02000-like"/>
</dbReference>
<reference evidence="2" key="1">
    <citation type="submission" date="2022-04" db="EMBL/GenBank/DDBJ databases">
        <title>Carnegiea gigantea Genome sequencing and assembly v2.</title>
        <authorList>
            <person name="Copetti D."/>
            <person name="Sanderson M.J."/>
            <person name="Burquez A."/>
            <person name="Wojciechowski M.F."/>
        </authorList>
    </citation>
    <scope>NUCLEOTIDE SEQUENCE</scope>
    <source>
        <strain evidence="2">SGP5-SGP5p</strain>
        <tissue evidence="2">Aerial part</tissue>
    </source>
</reference>
<protein>
    <recommendedName>
        <fullName evidence="1">Zinc knuckle CX2CX4HX4C domain-containing protein</fullName>
    </recommendedName>
</protein>
<evidence type="ECO:0000259" key="1">
    <source>
        <dbReference type="Pfam" id="PF14392"/>
    </source>
</evidence>
<dbReference type="PANTHER" id="PTHR31286">
    <property type="entry name" value="GLYCINE-RICH CELL WALL STRUCTURAL PROTEIN 1.8-LIKE"/>
    <property type="match status" value="1"/>
</dbReference>
<sequence>MVSGLEKEWGKLKLTDEEEEVLEWESYSPRIRSMQRLSKTLCAMLRDPQMFFLETDRDFALNEVPWAFDGSILLLKQMIGLEQPSEMNFSRIRFWVKAYDLPMKKKTYDFAQVLVLKFRDFVDVDEEDVLASSIYLKFRVDVDVTKPLHHDIMVNVGGNPKWISFKYVKLPDFCYGCGKLEHVWRGCLNYKLDIDDSDLQYGVWMKGLPIWRRQWGMEDEYKEEKRQLLELRDDGSGSRVRPGLLLESPLQSKILPDQNAKNHKA</sequence>
<proteinExistence type="predicted"/>
<feature type="domain" description="Zinc knuckle CX2CX4HX4C" evidence="1">
    <location>
        <begin position="142"/>
        <end position="188"/>
    </location>
</feature>
<keyword evidence="3" id="KW-1185">Reference proteome</keyword>
<comment type="caution">
    <text evidence="2">The sequence shown here is derived from an EMBL/GenBank/DDBJ whole genome shotgun (WGS) entry which is preliminary data.</text>
</comment>
<gene>
    <name evidence="2" type="ORF">Cgig2_008738</name>
</gene>
<name>A0A9Q1QGN3_9CARY</name>
<organism evidence="2 3">
    <name type="scientific">Carnegiea gigantea</name>
    <dbReference type="NCBI Taxonomy" id="171969"/>
    <lineage>
        <taxon>Eukaryota</taxon>
        <taxon>Viridiplantae</taxon>
        <taxon>Streptophyta</taxon>
        <taxon>Embryophyta</taxon>
        <taxon>Tracheophyta</taxon>
        <taxon>Spermatophyta</taxon>
        <taxon>Magnoliopsida</taxon>
        <taxon>eudicotyledons</taxon>
        <taxon>Gunneridae</taxon>
        <taxon>Pentapetalae</taxon>
        <taxon>Caryophyllales</taxon>
        <taxon>Cactineae</taxon>
        <taxon>Cactaceae</taxon>
        <taxon>Cactoideae</taxon>
        <taxon>Echinocereeae</taxon>
        <taxon>Carnegiea</taxon>
    </lineage>
</organism>
<dbReference type="Proteomes" id="UP001153076">
    <property type="component" value="Unassembled WGS sequence"/>
</dbReference>
<evidence type="ECO:0000313" key="2">
    <source>
        <dbReference type="EMBL" id="KAJ8441477.1"/>
    </source>
</evidence>
<accession>A0A9Q1QGN3</accession>
<dbReference type="EMBL" id="JAKOGI010000165">
    <property type="protein sequence ID" value="KAJ8441477.1"/>
    <property type="molecule type" value="Genomic_DNA"/>
</dbReference>
<dbReference type="OrthoDB" id="1695837at2759"/>
<dbReference type="PANTHER" id="PTHR31286:SF167">
    <property type="entry name" value="OS09G0268800 PROTEIN"/>
    <property type="match status" value="1"/>
</dbReference>
<dbReference type="InterPro" id="IPR025836">
    <property type="entry name" value="Zn_knuckle_CX2CX4HX4C"/>
</dbReference>
<dbReference type="Pfam" id="PF14392">
    <property type="entry name" value="zf-CCHC_4"/>
    <property type="match status" value="1"/>
</dbReference>
<dbReference type="AlphaFoldDB" id="A0A9Q1QGN3"/>